<reference evidence="1 2" key="1">
    <citation type="submission" date="2015-03" db="EMBL/GenBank/DDBJ databases">
        <authorList>
            <consortium name="Pathogen Informatics"/>
            <person name="Murphy D."/>
        </authorList>
    </citation>
    <scope>NUCLEOTIDE SEQUENCE [LARGE SCALE GENOMIC DNA]</scope>
    <source>
        <strain evidence="1 2">PAP036</strain>
    </source>
</reference>
<sequence>MSVGDRPVGVPASAHELWDRGAQSEHVRTGDLWILSWEGEVVGLAVIAAAKHGFVLAWPVTLPGEVSFAPGLVVEDSPLEVPVTLWPTRETGIGNHLLDRSLGRLLPPDRIPPISFALDDGDDPGLDFAAGSARDAENTDADRLMVEHWTELCFNSGGAEEGLFLDSAKVQQAGGNSRIVGEVLGLALPELRSLMTGVVPATSEQLAAVAERLGVEEDSLVGADPLADVVIDMAQPRYKRLITARTTETGLGEADIRRLARREFPLAARNDGDAMRETKLRDAISRAGRDTR</sequence>
<proteinExistence type="predicted"/>
<evidence type="ECO:0000313" key="1">
    <source>
        <dbReference type="EMBL" id="CPT03497.1"/>
    </source>
</evidence>
<evidence type="ECO:0000313" key="2">
    <source>
        <dbReference type="Proteomes" id="UP000038487"/>
    </source>
</evidence>
<name>A0AB33T246_9MYCO</name>
<protein>
    <submittedName>
        <fullName evidence="1">Uncharacterized protein</fullName>
    </submittedName>
</protein>
<dbReference type="EMBL" id="CSUW01000001">
    <property type="protein sequence ID" value="CPT03497.1"/>
    <property type="molecule type" value="Genomic_DNA"/>
</dbReference>
<dbReference type="Proteomes" id="UP000038487">
    <property type="component" value="Unassembled WGS sequence"/>
</dbReference>
<gene>
    <name evidence="1" type="ORF">ERS075527_00590</name>
</gene>
<dbReference type="RefSeq" id="WP_052537962.1">
    <property type="nucleotide sequence ID" value="NZ_CP016192.1"/>
</dbReference>
<comment type="caution">
    <text evidence="1">The sequence shown here is derived from an EMBL/GenBank/DDBJ whole genome shotgun (WGS) entry which is preliminary data.</text>
</comment>
<accession>A0AB33T246</accession>
<dbReference type="AlphaFoldDB" id="A0AB33T246"/>
<organism evidence="1 2">
    <name type="scientific">Mycobacteroides abscessus</name>
    <dbReference type="NCBI Taxonomy" id="36809"/>
    <lineage>
        <taxon>Bacteria</taxon>
        <taxon>Bacillati</taxon>
        <taxon>Actinomycetota</taxon>
        <taxon>Actinomycetes</taxon>
        <taxon>Mycobacteriales</taxon>
        <taxon>Mycobacteriaceae</taxon>
        <taxon>Mycobacteroides</taxon>
    </lineage>
</organism>